<evidence type="ECO:0000313" key="16">
    <source>
        <dbReference type="EMBL" id="CEM45924.1"/>
    </source>
</evidence>
<comment type="catalytic activity">
    <reaction evidence="11">
        <text>D-glucosamine(out) = D-glucosamine(in)</text>
        <dbReference type="Rhea" id="RHEA:78423"/>
        <dbReference type="ChEBI" id="CHEBI:58723"/>
    </reaction>
    <physiologicalReaction direction="left-to-right" evidence="11">
        <dbReference type="Rhea" id="RHEA:78424"/>
    </physiologicalReaction>
</comment>
<dbReference type="InterPro" id="IPR050814">
    <property type="entry name" value="Myo-inositol_Transporter"/>
</dbReference>
<comment type="catalytic activity">
    <reaction evidence="9">
        <text>D-xylose(out) = D-xylose(in)</text>
        <dbReference type="Rhea" id="RHEA:78427"/>
        <dbReference type="ChEBI" id="CHEBI:53455"/>
    </reaction>
    <physiologicalReaction direction="left-to-right" evidence="9">
        <dbReference type="Rhea" id="RHEA:78428"/>
    </physiologicalReaction>
</comment>
<dbReference type="PhylomeDB" id="A0A0G4HP05"/>
<dbReference type="InterPro" id="IPR003663">
    <property type="entry name" value="Sugar/inositol_transpt"/>
</dbReference>
<proteinExistence type="predicted"/>
<keyword evidence="6 14" id="KW-0472">Membrane</keyword>
<evidence type="ECO:0000256" key="4">
    <source>
        <dbReference type="ARBA" id="ARBA00022692"/>
    </source>
</evidence>
<dbReference type="SUPFAM" id="SSF103473">
    <property type="entry name" value="MFS general substrate transporter"/>
    <property type="match status" value="1"/>
</dbReference>
<comment type="catalytic activity">
    <reaction evidence="7">
        <text>D-galactose(in) = D-galactose(out)</text>
        <dbReference type="Rhea" id="RHEA:34915"/>
        <dbReference type="ChEBI" id="CHEBI:4139"/>
    </reaction>
    <physiologicalReaction direction="right-to-left" evidence="7">
        <dbReference type="Rhea" id="RHEA:34917"/>
    </physiologicalReaction>
</comment>
<evidence type="ECO:0000256" key="9">
    <source>
        <dbReference type="ARBA" id="ARBA00044656"/>
    </source>
</evidence>
<keyword evidence="5 14" id="KW-1133">Transmembrane helix</keyword>
<evidence type="ECO:0000256" key="11">
    <source>
        <dbReference type="ARBA" id="ARBA00044668"/>
    </source>
</evidence>
<gene>
    <name evidence="16" type="ORF">Cvel_7705</name>
</gene>
<protein>
    <recommendedName>
        <fullName evidence="13">Hexose transporter 1</fullName>
    </recommendedName>
</protein>
<organism evidence="16">
    <name type="scientific">Chromera velia CCMP2878</name>
    <dbReference type="NCBI Taxonomy" id="1169474"/>
    <lineage>
        <taxon>Eukaryota</taxon>
        <taxon>Sar</taxon>
        <taxon>Alveolata</taxon>
        <taxon>Colpodellida</taxon>
        <taxon>Chromeraceae</taxon>
        <taxon>Chromera</taxon>
    </lineage>
</organism>
<feature type="domain" description="Major facilitator superfamily (MFS) profile" evidence="15">
    <location>
        <begin position="8"/>
        <end position="118"/>
    </location>
</feature>
<evidence type="ECO:0000256" key="8">
    <source>
        <dbReference type="ARBA" id="ARBA00044648"/>
    </source>
</evidence>
<comment type="catalytic activity">
    <reaction evidence="8">
        <text>D-glucose(out) = D-glucose(in)</text>
        <dbReference type="Rhea" id="RHEA:60376"/>
        <dbReference type="ChEBI" id="CHEBI:4167"/>
    </reaction>
    <physiologicalReaction direction="left-to-right" evidence="8">
        <dbReference type="Rhea" id="RHEA:60377"/>
    </physiologicalReaction>
</comment>
<dbReference type="Pfam" id="PF00083">
    <property type="entry name" value="Sugar_tr"/>
    <property type="match status" value="1"/>
</dbReference>
<name>A0A0G4HP05_9ALVE</name>
<keyword evidence="4 14" id="KW-0812">Transmembrane</keyword>
<evidence type="ECO:0000256" key="6">
    <source>
        <dbReference type="ARBA" id="ARBA00023136"/>
    </source>
</evidence>
<feature type="transmembrane region" description="Helical" evidence="14">
    <location>
        <begin position="73"/>
        <end position="93"/>
    </location>
</feature>
<dbReference type="AlphaFoldDB" id="A0A0G4HP05"/>
<dbReference type="Gene3D" id="1.20.1250.20">
    <property type="entry name" value="MFS general substrate transporter like domains"/>
    <property type="match status" value="1"/>
</dbReference>
<accession>A0A0G4HP05</accession>
<dbReference type="GO" id="GO:0022857">
    <property type="term" value="F:transmembrane transporter activity"/>
    <property type="evidence" value="ECO:0007669"/>
    <property type="project" value="InterPro"/>
</dbReference>
<evidence type="ECO:0000256" key="7">
    <source>
        <dbReference type="ARBA" id="ARBA00044637"/>
    </source>
</evidence>
<feature type="transmembrane region" description="Helical" evidence="14">
    <location>
        <begin position="44"/>
        <end position="66"/>
    </location>
</feature>
<evidence type="ECO:0000256" key="2">
    <source>
        <dbReference type="ARBA" id="ARBA00011738"/>
    </source>
</evidence>
<sequence>MRALVVSSVVMVCLSQTLLGYDIGIMSGAMIFVRKYFDLSDQQTELAVGVTNLVATIGAFLAGSFADSLGRRLVIFISNAAFLLGAAFTAGAWNFESFVVGRVVMGLGVGGGLTIPAV</sequence>
<evidence type="ECO:0000256" key="5">
    <source>
        <dbReference type="ARBA" id="ARBA00022989"/>
    </source>
</evidence>
<comment type="subcellular location">
    <subcellularLocation>
        <location evidence="1">Membrane</location>
        <topology evidence="1">Multi-pass membrane protein</topology>
    </subcellularLocation>
</comment>
<dbReference type="PANTHER" id="PTHR48020">
    <property type="entry name" value="PROTON MYO-INOSITOL COTRANSPORTER"/>
    <property type="match status" value="1"/>
</dbReference>
<dbReference type="InterPro" id="IPR020846">
    <property type="entry name" value="MFS_dom"/>
</dbReference>
<evidence type="ECO:0000256" key="3">
    <source>
        <dbReference type="ARBA" id="ARBA00022448"/>
    </source>
</evidence>
<reference evidence="16" key="1">
    <citation type="submission" date="2014-11" db="EMBL/GenBank/DDBJ databases">
        <authorList>
            <person name="Otto D Thomas"/>
            <person name="Naeem Raeece"/>
        </authorList>
    </citation>
    <scope>NUCLEOTIDE SEQUENCE</scope>
</reference>
<comment type="subunit">
    <text evidence="2">Homodimer.</text>
</comment>
<dbReference type="InterPro" id="IPR036259">
    <property type="entry name" value="MFS_trans_sf"/>
</dbReference>
<dbReference type="GO" id="GO:0016020">
    <property type="term" value="C:membrane"/>
    <property type="evidence" value="ECO:0007669"/>
    <property type="project" value="UniProtKB-SubCell"/>
</dbReference>
<evidence type="ECO:0000256" key="1">
    <source>
        <dbReference type="ARBA" id="ARBA00004141"/>
    </source>
</evidence>
<keyword evidence="3" id="KW-0813">Transport</keyword>
<evidence type="ECO:0000256" key="13">
    <source>
        <dbReference type="ARBA" id="ARBA00044780"/>
    </source>
</evidence>
<dbReference type="PANTHER" id="PTHR48020:SF49">
    <property type="entry name" value="SUGAR TRANSPORTER"/>
    <property type="match status" value="1"/>
</dbReference>
<dbReference type="InterPro" id="IPR005828">
    <property type="entry name" value="MFS_sugar_transport-like"/>
</dbReference>
<dbReference type="PRINTS" id="PR00171">
    <property type="entry name" value="SUGRTRNSPORT"/>
</dbReference>
<dbReference type="EMBL" id="CDMZ01003323">
    <property type="protein sequence ID" value="CEM45924.1"/>
    <property type="molecule type" value="Genomic_DNA"/>
</dbReference>
<evidence type="ECO:0000256" key="10">
    <source>
        <dbReference type="ARBA" id="ARBA00044662"/>
    </source>
</evidence>
<evidence type="ECO:0000259" key="15">
    <source>
        <dbReference type="PROSITE" id="PS50850"/>
    </source>
</evidence>
<evidence type="ECO:0000256" key="12">
    <source>
        <dbReference type="ARBA" id="ARBA00044710"/>
    </source>
</evidence>
<evidence type="ECO:0000256" key="14">
    <source>
        <dbReference type="SAM" id="Phobius"/>
    </source>
</evidence>
<comment type="catalytic activity">
    <reaction evidence="10">
        <text>D-mannose(out) = D-mannose(in)</text>
        <dbReference type="Rhea" id="RHEA:78391"/>
        <dbReference type="ChEBI" id="CHEBI:4208"/>
    </reaction>
    <physiologicalReaction direction="left-to-right" evidence="10">
        <dbReference type="Rhea" id="RHEA:78392"/>
    </physiologicalReaction>
</comment>
<dbReference type="VEuPathDB" id="CryptoDB:Cvel_7705"/>
<comment type="catalytic activity">
    <reaction evidence="12">
        <text>D-fructose(out) = D-fructose(in)</text>
        <dbReference type="Rhea" id="RHEA:60372"/>
        <dbReference type="ChEBI" id="CHEBI:37721"/>
    </reaction>
    <physiologicalReaction direction="left-to-right" evidence="12">
        <dbReference type="Rhea" id="RHEA:60373"/>
    </physiologicalReaction>
</comment>
<dbReference type="PROSITE" id="PS50850">
    <property type="entry name" value="MFS"/>
    <property type="match status" value="1"/>
</dbReference>